<name>A0A542ZAW2_RARFA</name>
<evidence type="ECO:0000313" key="3">
    <source>
        <dbReference type="EMBL" id="TQL57488.1"/>
    </source>
</evidence>
<evidence type="ECO:0000313" key="4">
    <source>
        <dbReference type="Proteomes" id="UP000315389"/>
    </source>
</evidence>
<feature type="region of interest" description="Disordered" evidence="1">
    <location>
        <begin position="61"/>
        <end position="108"/>
    </location>
</feature>
<proteinExistence type="predicted"/>
<protein>
    <submittedName>
        <fullName evidence="3">Uncharacterized protein</fullName>
    </submittedName>
</protein>
<gene>
    <name evidence="3" type="ORF">FB461_2225</name>
</gene>
<sequence>MTRRTLALQCVAGVAMVIFAIYLDSIPGMPSFGPWVLLIIGLVYMVVAGLSFIATGIPAGPRAKNRTVDESREEEDGRGIKTQANRTMAGTSRSPNLSRGAVDPKQQRNPRLGPLLLVVLITMTAGAGGLHGAWTRRIRRGRLSCAWDSPGVKESTDAG</sequence>
<evidence type="ECO:0000256" key="1">
    <source>
        <dbReference type="SAM" id="MobiDB-lite"/>
    </source>
</evidence>
<keyword evidence="2" id="KW-1133">Transmembrane helix</keyword>
<dbReference type="EMBL" id="VFOS01000004">
    <property type="protein sequence ID" value="TQL57488.1"/>
    <property type="molecule type" value="Genomic_DNA"/>
</dbReference>
<reference evidence="3 4" key="1">
    <citation type="submission" date="2019-06" db="EMBL/GenBank/DDBJ databases">
        <title>Sequencing the genomes of 1000 actinobacteria strains.</title>
        <authorList>
            <person name="Klenk H.-P."/>
        </authorList>
    </citation>
    <scope>NUCLEOTIDE SEQUENCE [LARGE SCALE GENOMIC DNA]</scope>
    <source>
        <strain evidence="3 4">DSM 4813</strain>
    </source>
</reference>
<feature type="transmembrane region" description="Helical" evidence="2">
    <location>
        <begin position="112"/>
        <end position="134"/>
    </location>
</feature>
<feature type="compositionally biased region" description="Basic and acidic residues" evidence="1">
    <location>
        <begin position="66"/>
        <end position="79"/>
    </location>
</feature>
<evidence type="ECO:0000256" key="2">
    <source>
        <dbReference type="SAM" id="Phobius"/>
    </source>
</evidence>
<organism evidence="3 4">
    <name type="scientific">Rarobacter faecitabidus</name>
    <dbReference type="NCBI Taxonomy" id="13243"/>
    <lineage>
        <taxon>Bacteria</taxon>
        <taxon>Bacillati</taxon>
        <taxon>Actinomycetota</taxon>
        <taxon>Actinomycetes</taxon>
        <taxon>Micrococcales</taxon>
        <taxon>Rarobacteraceae</taxon>
        <taxon>Rarobacter</taxon>
    </lineage>
</organism>
<keyword evidence="2" id="KW-0812">Transmembrane</keyword>
<feature type="compositionally biased region" description="Polar residues" evidence="1">
    <location>
        <begin position="82"/>
        <end position="97"/>
    </location>
</feature>
<keyword evidence="2" id="KW-0472">Membrane</keyword>
<dbReference type="Proteomes" id="UP000315389">
    <property type="component" value="Unassembled WGS sequence"/>
</dbReference>
<dbReference type="RefSeq" id="WP_142122011.1">
    <property type="nucleotide sequence ID" value="NZ_BAAASV010000002.1"/>
</dbReference>
<feature type="transmembrane region" description="Helical" evidence="2">
    <location>
        <begin position="6"/>
        <end position="23"/>
    </location>
</feature>
<feature type="transmembrane region" description="Helical" evidence="2">
    <location>
        <begin position="35"/>
        <end position="57"/>
    </location>
</feature>
<accession>A0A542ZAW2</accession>
<keyword evidence="4" id="KW-1185">Reference proteome</keyword>
<comment type="caution">
    <text evidence="3">The sequence shown here is derived from an EMBL/GenBank/DDBJ whole genome shotgun (WGS) entry which is preliminary data.</text>
</comment>
<dbReference type="AlphaFoldDB" id="A0A542ZAW2"/>